<reference evidence="2" key="1">
    <citation type="submission" date="2017-10" db="EMBL/GenBank/DDBJ databases">
        <title>Rapid genome shrinkage in a self-fertile nematode reveals novel sperm competition proteins.</title>
        <authorList>
            <person name="Yin D."/>
            <person name="Schwarz E.M."/>
            <person name="Thomas C.G."/>
            <person name="Felde R.L."/>
            <person name="Korf I.F."/>
            <person name="Cutter A.D."/>
            <person name="Schartner C.M."/>
            <person name="Ralston E.J."/>
            <person name="Meyer B.J."/>
            <person name="Haag E.S."/>
        </authorList>
    </citation>
    <scope>NUCLEOTIDE SEQUENCE [LARGE SCALE GENOMIC DNA]</scope>
    <source>
        <strain evidence="2">JU1422</strain>
    </source>
</reference>
<evidence type="ECO:0000313" key="1">
    <source>
        <dbReference type="EMBL" id="PIC16471.1"/>
    </source>
</evidence>
<keyword evidence="2" id="KW-1185">Reference proteome</keyword>
<dbReference type="OrthoDB" id="10354877at2759"/>
<proteinExistence type="predicted"/>
<evidence type="ECO:0000313" key="2">
    <source>
        <dbReference type="Proteomes" id="UP000230233"/>
    </source>
</evidence>
<gene>
    <name evidence="1" type="primary">Cnig_chr_X.g23062</name>
    <name evidence="1" type="ORF">B9Z55_023062</name>
</gene>
<dbReference type="Proteomes" id="UP000230233">
    <property type="component" value="Chromosome X"/>
</dbReference>
<name>A0A2G5SNM6_9PELO</name>
<dbReference type="EMBL" id="PDUG01000006">
    <property type="protein sequence ID" value="PIC16471.1"/>
    <property type="molecule type" value="Genomic_DNA"/>
</dbReference>
<organism evidence="1 2">
    <name type="scientific">Caenorhabditis nigoni</name>
    <dbReference type="NCBI Taxonomy" id="1611254"/>
    <lineage>
        <taxon>Eukaryota</taxon>
        <taxon>Metazoa</taxon>
        <taxon>Ecdysozoa</taxon>
        <taxon>Nematoda</taxon>
        <taxon>Chromadorea</taxon>
        <taxon>Rhabditida</taxon>
        <taxon>Rhabditina</taxon>
        <taxon>Rhabditomorpha</taxon>
        <taxon>Rhabditoidea</taxon>
        <taxon>Rhabditidae</taxon>
        <taxon>Peloderinae</taxon>
        <taxon>Caenorhabditis</taxon>
    </lineage>
</organism>
<sequence length="398" mass="45792">MDLLDIDRRIPGHLKTLTQTNIEYTTNDKPVEFAEEDLKIIQICQRAMSLTKKITWKSLEPLIKEVEKETLSLVGADVLAQFTMEFVFKQLNGINVEKHKFPKWPMPGNLLTVSLSDALDKLRSRATKFQKNFEEFKNAQFKFEDAGFKEAHKVLLEVFSDRIDRCFDAGLIEGSFAETDLVEKLQNCNGKTSLAYTLSAVFVMNNYQVHNVHLMSHVVEKIAVPVAEIQNGKKLGNIYAVYDFIQFGNLYFRQYMTYKVAEAVVAQKNAVATFHGYFIVCVLFMRLTGQVLPDRPFHFVKAMTEYLKWESMIFYPHSKYFEPCNPVQFENPNQETAEEVPEEPIEYILVDPDEKAPKTKEPGVVLDVLDISDDEEPTRAQIPMVVDLQENLEFDENA</sequence>
<dbReference type="AlphaFoldDB" id="A0A2G5SNM6"/>
<accession>A0A2G5SNM6</accession>
<protein>
    <submittedName>
        <fullName evidence="1">Uncharacterized protein</fullName>
    </submittedName>
</protein>
<comment type="caution">
    <text evidence="1">The sequence shown here is derived from an EMBL/GenBank/DDBJ whole genome shotgun (WGS) entry which is preliminary data.</text>
</comment>